<sequence precursor="true">MPRSLLLSSLLALGCLLGSTTVVMAHEGHDHEHEAEANETSTSAVALPTGVVLPEIEGPRPWSDKPVLNDPQRFQIAIMTDRTGGHRPGIWMDAVRKLNMMRPEFVLSVGDLIEGYTEDRDEVEKQWTEFLGFIDQMDMRFFFVAGNHDVTNPTMQKIWREHFGRSWYSFDYKNVHFVCLCSEDPVNRIGDEQLEWLQNDLNEHADARWTLVFLHKPLWTYAERQLAADNQDKTNWKRVEGMLVDRPHTVFSGHIHHYVQYKRNNQEYFALATTGGGSALRGNEYGEFDQVTWLTMEPDGPHVANLRLDGILRPDVVTEESIARFNGFLANTGVEVAPILIEGNESDAFSTGEIVLRVRNDFDEPIVMKGKIEGLPLKGLTVDPWEMEIEAAAGESVEQHIHVEFTKAIEFEALARTVLTATLKSTGDDPLSSELVVPVVIDRRFTLPELAEMPELDGVIEEWPSERTNEMADKPLVLGNQTGWKGPGDATAKFFARQVGDRVYVAAKVVDDRLQPGDEVELLIDPRGVDVRSSDPRYARTGLSITATAPVDGEETKVKAVRLRNGRTYPGTQAAAKVTDDGYDVEFSIPLRLVKEVQGKNWHSLQGTLVLHDVDEPNEKAAEVVWRGTQRVRQVNTGFGHFVPEAN</sequence>
<dbReference type="AlphaFoldDB" id="A0A518AJM5"/>
<dbReference type="Gene3D" id="3.60.21.10">
    <property type="match status" value="1"/>
</dbReference>
<dbReference type="SUPFAM" id="SSF49344">
    <property type="entry name" value="CBD9-like"/>
    <property type="match status" value="1"/>
</dbReference>
<feature type="chain" id="PRO_5022193742" evidence="1">
    <location>
        <begin position="26"/>
        <end position="647"/>
    </location>
</feature>
<dbReference type="Gene3D" id="2.60.40.1190">
    <property type="match status" value="1"/>
</dbReference>
<accession>A0A518AJM5</accession>
<dbReference type="OrthoDB" id="211986at2"/>
<evidence type="ECO:0000313" key="4">
    <source>
        <dbReference type="Proteomes" id="UP000315750"/>
    </source>
</evidence>
<dbReference type="InterPro" id="IPR029052">
    <property type="entry name" value="Metallo-depent_PP-like"/>
</dbReference>
<dbReference type="Pfam" id="PF00149">
    <property type="entry name" value="Metallophos"/>
    <property type="match status" value="1"/>
</dbReference>
<feature type="domain" description="Calcineurin-like phosphoesterase" evidence="2">
    <location>
        <begin position="91"/>
        <end position="258"/>
    </location>
</feature>
<dbReference type="InterPro" id="IPR004843">
    <property type="entry name" value="Calcineurin-like_PHP"/>
</dbReference>
<dbReference type="InterPro" id="IPR051918">
    <property type="entry name" value="STPP_CPPED1"/>
</dbReference>
<evidence type="ECO:0000259" key="2">
    <source>
        <dbReference type="Pfam" id="PF00149"/>
    </source>
</evidence>
<keyword evidence="1" id="KW-0732">Signal</keyword>
<dbReference type="PROSITE" id="PS51257">
    <property type="entry name" value="PROKAR_LIPOPROTEIN"/>
    <property type="match status" value="1"/>
</dbReference>
<dbReference type="GO" id="GO:0016787">
    <property type="term" value="F:hydrolase activity"/>
    <property type="evidence" value="ECO:0007669"/>
    <property type="project" value="InterPro"/>
</dbReference>
<evidence type="ECO:0000313" key="3">
    <source>
        <dbReference type="EMBL" id="QDU54931.1"/>
    </source>
</evidence>
<dbReference type="PANTHER" id="PTHR43143:SF1">
    <property type="entry name" value="SERINE_THREONINE-PROTEIN PHOSPHATASE CPPED1"/>
    <property type="match status" value="1"/>
</dbReference>
<feature type="signal peptide" evidence="1">
    <location>
        <begin position="1"/>
        <end position="25"/>
    </location>
</feature>
<dbReference type="SUPFAM" id="SSF56300">
    <property type="entry name" value="Metallo-dependent phosphatases"/>
    <property type="match status" value="1"/>
</dbReference>
<dbReference type="KEGG" id="amuc:Pan181_11160"/>
<reference evidence="3 4" key="1">
    <citation type="submission" date="2019-02" db="EMBL/GenBank/DDBJ databases">
        <title>Deep-cultivation of Planctomycetes and their phenomic and genomic characterization uncovers novel biology.</title>
        <authorList>
            <person name="Wiegand S."/>
            <person name="Jogler M."/>
            <person name="Boedeker C."/>
            <person name="Pinto D."/>
            <person name="Vollmers J."/>
            <person name="Rivas-Marin E."/>
            <person name="Kohn T."/>
            <person name="Peeters S.H."/>
            <person name="Heuer A."/>
            <person name="Rast P."/>
            <person name="Oberbeckmann S."/>
            <person name="Bunk B."/>
            <person name="Jeske O."/>
            <person name="Meyerdierks A."/>
            <person name="Storesund J.E."/>
            <person name="Kallscheuer N."/>
            <person name="Luecker S."/>
            <person name="Lage O.M."/>
            <person name="Pohl T."/>
            <person name="Merkel B.J."/>
            <person name="Hornburger P."/>
            <person name="Mueller R.-W."/>
            <person name="Bruemmer F."/>
            <person name="Labrenz M."/>
            <person name="Spormann A.M."/>
            <person name="Op den Camp H."/>
            <person name="Overmann J."/>
            <person name="Amann R."/>
            <person name="Jetten M.S.M."/>
            <person name="Mascher T."/>
            <person name="Medema M.H."/>
            <person name="Devos D.P."/>
            <person name="Kaster A.-K."/>
            <person name="Ovreas L."/>
            <person name="Rohde M."/>
            <person name="Galperin M.Y."/>
            <person name="Jogler C."/>
        </authorList>
    </citation>
    <scope>NUCLEOTIDE SEQUENCE [LARGE SCALE GENOMIC DNA]</scope>
    <source>
        <strain evidence="3 4">Pan181</strain>
    </source>
</reference>
<dbReference type="EMBL" id="CP036278">
    <property type="protein sequence ID" value="QDU54931.1"/>
    <property type="molecule type" value="Genomic_DNA"/>
</dbReference>
<dbReference type="RefSeq" id="WP_145245855.1">
    <property type="nucleotide sequence ID" value="NZ_CP036278.1"/>
</dbReference>
<proteinExistence type="predicted"/>
<gene>
    <name evidence="3" type="ORF">Pan181_11160</name>
</gene>
<name>A0A518AJM5_9BACT</name>
<protein>
    <submittedName>
        <fullName evidence="3">Cyclic 3',5'-adenosine monophosphate phosphodiesterase</fullName>
    </submittedName>
</protein>
<keyword evidence="4" id="KW-1185">Reference proteome</keyword>
<evidence type="ECO:0000256" key="1">
    <source>
        <dbReference type="SAM" id="SignalP"/>
    </source>
</evidence>
<dbReference type="Proteomes" id="UP000315750">
    <property type="component" value="Chromosome"/>
</dbReference>
<dbReference type="PANTHER" id="PTHR43143">
    <property type="entry name" value="METALLOPHOSPHOESTERASE, CALCINEURIN SUPERFAMILY"/>
    <property type="match status" value="1"/>
</dbReference>
<organism evidence="3 4">
    <name type="scientific">Aeoliella mucimassa</name>
    <dbReference type="NCBI Taxonomy" id="2527972"/>
    <lineage>
        <taxon>Bacteria</taxon>
        <taxon>Pseudomonadati</taxon>
        <taxon>Planctomycetota</taxon>
        <taxon>Planctomycetia</taxon>
        <taxon>Pirellulales</taxon>
        <taxon>Lacipirellulaceae</taxon>
        <taxon>Aeoliella</taxon>
    </lineage>
</organism>